<organism evidence="3 4">
    <name type="scientific">Boletus edulis BED1</name>
    <dbReference type="NCBI Taxonomy" id="1328754"/>
    <lineage>
        <taxon>Eukaryota</taxon>
        <taxon>Fungi</taxon>
        <taxon>Dikarya</taxon>
        <taxon>Basidiomycota</taxon>
        <taxon>Agaricomycotina</taxon>
        <taxon>Agaricomycetes</taxon>
        <taxon>Agaricomycetidae</taxon>
        <taxon>Boletales</taxon>
        <taxon>Boletineae</taxon>
        <taxon>Boletaceae</taxon>
        <taxon>Boletoideae</taxon>
        <taxon>Boletus</taxon>
    </lineage>
</organism>
<feature type="region of interest" description="Disordered" evidence="1">
    <location>
        <begin position="1"/>
        <end position="23"/>
    </location>
</feature>
<comment type="caution">
    <text evidence="3">The sequence shown here is derived from an EMBL/GenBank/DDBJ whole genome shotgun (WGS) entry which is preliminary data.</text>
</comment>
<dbReference type="EMBL" id="WHUW01000230">
    <property type="protein sequence ID" value="KAF8417176.1"/>
    <property type="molecule type" value="Genomic_DNA"/>
</dbReference>
<evidence type="ECO:0000256" key="1">
    <source>
        <dbReference type="SAM" id="MobiDB-lite"/>
    </source>
</evidence>
<protein>
    <recommendedName>
        <fullName evidence="2">F-box domain-containing protein</fullName>
    </recommendedName>
</protein>
<reference evidence="3" key="2">
    <citation type="journal article" date="2020" name="Nat. Commun.">
        <title>Large-scale genome sequencing of mycorrhizal fungi provides insights into the early evolution of symbiotic traits.</title>
        <authorList>
            <person name="Miyauchi S."/>
            <person name="Kiss E."/>
            <person name="Kuo A."/>
            <person name="Drula E."/>
            <person name="Kohler A."/>
            <person name="Sanchez-Garcia M."/>
            <person name="Morin E."/>
            <person name="Andreopoulos B."/>
            <person name="Barry K.W."/>
            <person name="Bonito G."/>
            <person name="Buee M."/>
            <person name="Carver A."/>
            <person name="Chen C."/>
            <person name="Cichocki N."/>
            <person name="Clum A."/>
            <person name="Culley D."/>
            <person name="Crous P.W."/>
            <person name="Fauchery L."/>
            <person name="Girlanda M."/>
            <person name="Hayes R.D."/>
            <person name="Keri Z."/>
            <person name="LaButti K."/>
            <person name="Lipzen A."/>
            <person name="Lombard V."/>
            <person name="Magnuson J."/>
            <person name="Maillard F."/>
            <person name="Murat C."/>
            <person name="Nolan M."/>
            <person name="Ohm R.A."/>
            <person name="Pangilinan J."/>
            <person name="Pereira M.F."/>
            <person name="Perotto S."/>
            <person name="Peter M."/>
            <person name="Pfister S."/>
            <person name="Riley R."/>
            <person name="Sitrit Y."/>
            <person name="Stielow J.B."/>
            <person name="Szollosi G."/>
            <person name="Zifcakova L."/>
            <person name="Stursova M."/>
            <person name="Spatafora J.W."/>
            <person name="Tedersoo L."/>
            <person name="Vaario L.M."/>
            <person name="Yamada A."/>
            <person name="Yan M."/>
            <person name="Wang P."/>
            <person name="Xu J."/>
            <person name="Bruns T."/>
            <person name="Baldrian P."/>
            <person name="Vilgalys R."/>
            <person name="Dunand C."/>
            <person name="Henrissat B."/>
            <person name="Grigoriev I.V."/>
            <person name="Hibbett D."/>
            <person name="Nagy L.G."/>
            <person name="Martin F.M."/>
        </authorList>
    </citation>
    <scope>NUCLEOTIDE SEQUENCE</scope>
    <source>
        <strain evidence="3">BED1</strain>
    </source>
</reference>
<evidence type="ECO:0000313" key="4">
    <source>
        <dbReference type="Proteomes" id="UP001194468"/>
    </source>
</evidence>
<dbReference type="Proteomes" id="UP001194468">
    <property type="component" value="Unassembled WGS sequence"/>
</dbReference>
<dbReference type="Gene3D" id="1.20.1280.50">
    <property type="match status" value="1"/>
</dbReference>
<dbReference type="Pfam" id="PF12937">
    <property type="entry name" value="F-box-like"/>
    <property type="match status" value="1"/>
</dbReference>
<keyword evidence="4" id="KW-1185">Reference proteome</keyword>
<dbReference type="AlphaFoldDB" id="A0AAD4BCA9"/>
<reference evidence="3" key="1">
    <citation type="submission" date="2019-10" db="EMBL/GenBank/DDBJ databases">
        <authorList>
            <consortium name="DOE Joint Genome Institute"/>
            <person name="Kuo A."/>
            <person name="Miyauchi S."/>
            <person name="Kiss E."/>
            <person name="Drula E."/>
            <person name="Kohler A."/>
            <person name="Sanchez-Garcia M."/>
            <person name="Andreopoulos B."/>
            <person name="Barry K.W."/>
            <person name="Bonito G."/>
            <person name="Buee M."/>
            <person name="Carver A."/>
            <person name="Chen C."/>
            <person name="Cichocki N."/>
            <person name="Clum A."/>
            <person name="Culley D."/>
            <person name="Crous P.W."/>
            <person name="Fauchery L."/>
            <person name="Girlanda M."/>
            <person name="Hayes R."/>
            <person name="Keri Z."/>
            <person name="LaButti K."/>
            <person name="Lipzen A."/>
            <person name="Lombard V."/>
            <person name="Magnuson J."/>
            <person name="Maillard F."/>
            <person name="Morin E."/>
            <person name="Murat C."/>
            <person name="Nolan M."/>
            <person name="Ohm R."/>
            <person name="Pangilinan J."/>
            <person name="Pereira M."/>
            <person name="Perotto S."/>
            <person name="Peter M."/>
            <person name="Riley R."/>
            <person name="Sitrit Y."/>
            <person name="Stielow B."/>
            <person name="Szollosi G."/>
            <person name="Zifcakova L."/>
            <person name="Stursova M."/>
            <person name="Spatafora J.W."/>
            <person name="Tedersoo L."/>
            <person name="Vaario L.-M."/>
            <person name="Yamada A."/>
            <person name="Yan M."/>
            <person name="Wang P."/>
            <person name="Xu J."/>
            <person name="Bruns T."/>
            <person name="Baldrian P."/>
            <person name="Vilgalys R."/>
            <person name="Henrissat B."/>
            <person name="Grigoriev I.V."/>
            <person name="Hibbett D."/>
            <person name="Nagy L.G."/>
            <person name="Martin F.M."/>
        </authorList>
    </citation>
    <scope>NUCLEOTIDE SEQUENCE</scope>
    <source>
        <strain evidence="3">BED1</strain>
    </source>
</reference>
<sequence>MPHSPSAVDLSPNDSWRLPPDRRRPLEDSTSIVAIETLDHSIDMAVDANRLQEHLQHHSPITRLPLEVLAYIFELYVASSKELSRPDGMLPQGLFCLAQVCTLWRAVVESDPHLWTSIHFHFPDSRQSREEDVPMVQFVLDLHLIRSGALPISLTFTDDRMYHSATSDLISLLVDRLRMHAQRWKCISLQLAGDYFPLLFTFTPCNLSSLEYLSINGNAVTFSLPIMPQLNLESAANLKSFSYTGPGPSVEDRIYLHWENLAELSFEFASHFGGSFVSRQRLIDLARCRNITTCSLGIDQPPPSVVTGSITLPCLQTLRVRRVTGPALAHGMIDPLILPQLQNLEIDASNLDIGNQYWHNRNFSRLLARSGCSLLRLSIQDVGFRNDELLRCFSLSPALTSFRFIPCPRSQDLSDVIRKLDASPRNRGRRRGHVALPQLREITMASSVERHLDSITTMFRSRTGARARAAGVATLQRAEVVFFDLWHDRSEDWFERVVNSLAQWMSENKSENGREGEDEHLLEASVVVDSPYLPAYIDVQ</sequence>
<dbReference type="InterPro" id="IPR036047">
    <property type="entry name" value="F-box-like_dom_sf"/>
</dbReference>
<gene>
    <name evidence="3" type="ORF">L210DRAFT_3656211</name>
</gene>
<accession>A0AAD4BCA9</accession>
<dbReference type="SUPFAM" id="SSF52047">
    <property type="entry name" value="RNI-like"/>
    <property type="match status" value="1"/>
</dbReference>
<evidence type="ECO:0000259" key="2">
    <source>
        <dbReference type="Pfam" id="PF12937"/>
    </source>
</evidence>
<evidence type="ECO:0000313" key="3">
    <source>
        <dbReference type="EMBL" id="KAF8417176.1"/>
    </source>
</evidence>
<dbReference type="InterPro" id="IPR001810">
    <property type="entry name" value="F-box_dom"/>
</dbReference>
<feature type="domain" description="F-box" evidence="2">
    <location>
        <begin position="62"/>
        <end position="120"/>
    </location>
</feature>
<dbReference type="SUPFAM" id="SSF81383">
    <property type="entry name" value="F-box domain"/>
    <property type="match status" value="1"/>
</dbReference>
<proteinExistence type="predicted"/>
<name>A0AAD4BCA9_BOLED</name>